<accession>A0AAW6YNN4</accession>
<dbReference type="AlphaFoldDB" id="A0AAW6YNN4"/>
<reference evidence="1" key="1">
    <citation type="submission" date="2023-05" db="EMBL/GenBank/DDBJ databases">
        <title>Cataloging the Phylogenetic Diversity of Human Bladder Bacteria.</title>
        <authorList>
            <person name="Du J."/>
        </authorList>
    </citation>
    <scope>NUCLEOTIDE SEQUENCE</scope>
    <source>
        <strain evidence="1">UMB0765</strain>
    </source>
</reference>
<dbReference type="Proteomes" id="UP001237917">
    <property type="component" value="Unassembled WGS sequence"/>
</dbReference>
<evidence type="ECO:0008006" key="3">
    <source>
        <dbReference type="Google" id="ProtNLM"/>
    </source>
</evidence>
<name>A0AAW6YNN4_9STRE</name>
<dbReference type="RefSeq" id="WP_369280919.1">
    <property type="nucleotide sequence ID" value="NZ_JASOPU010000134.1"/>
</dbReference>
<organism evidence="1 2">
    <name type="scientific">Streptococcus pasteurianus</name>
    <dbReference type="NCBI Taxonomy" id="197614"/>
    <lineage>
        <taxon>Bacteria</taxon>
        <taxon>Bacillati</taxon>
        <taxon>Bacillota</taxon>
        <taxon>Bacilli</taxon>
        <taxon>Lactobacillales</taxon>
        <taxon>Streptococcaceae</taxon>
        <taxon>Streptococcus</taxon>
    </lineage>
</organism>
<comment type="caution">
    <text evidence="1">The sequence shown here is derived from an EMBL/GenBank/DDBJ whole genome shotgun (WGS) entry which is preliminary data.</text>
</comment>
<evidence type="ECO:0000313" key="2">
    <source>
        <dbReference type="Proteomes" id="UP001237917"/>
    </source>
</evidence>
<proteinExistence type="predicted"/>
<gene>
    <name evidence="1" type="ORF">QP487_11760</name>
</gene>
<feature type="non-terminal residue" evidence="1">
    <location>
        <position position="92"/>
    </location>
</feature>
<dbReference type="EMBL" id="JASOPU010000134">
    <property type="protein sequence ID" value="MDK7294084.1"/>
    <property type="molecule type" value="Genomic_DNA"/>
</dbReference>
<sequence length="92" mass="10588">MEMFKQGKVTARIDERGIDLGNINVNLYTMDNSTAALDIHMKKRNIMSEKKEFIPINLNQTKFRPVLHLITEDGSIFTNEELEVVRAEEGHV</sequence>
<evidence type="ECO:0000313" key="1">
    <source>
        <dbReference type="EMBL" id="MDK7294084.1"/>
    </source>
</evidence>
<protein>
    <recommendedName>
        <fullName evidence="3">DUF961 domain-containing protein</fullName>
    </recommendedName>
</protein>